<feature type="compositionally biased region" description="Acidic residues" evidence="1">
    <location>
        <begin position="208"/>
        <end position="223"/>
    </location>
</feature>
<dbReference type="Proteomes" id="UP001142393">
    <property type="component" value="Unassembled WGS sequence"/>
</dbReference>
<evidence type="ECO:0000313" key="2">
    <source>
        <dbReference type="EMBL" id="KAJ3740739.1"/>
    </source>
</evidence>
<sequence>MPPSRLSTVFDLSGLRLHTDGSLVLQSTRNTDLRLSKLTVQDAHGNWSAKDAGGLASVPKYRKVLPVPREDEGKRSIEEDDLDIAVPLGGTGPDILQQPHLKTSRARKRRKFATDEEYLAPMLPLYNSPALEDDLEPQPQLTPPSSDLLKCIHHYASMYYNERGLLLNASQQYRKQKKERRLARLALVGKTTRTMTRSLSDTENPSGSEEDEIIDDEDGDEESAIDHQEKPTKAPVRRDDHDLADMYKTLDGSALMAIGMLLQEHVAELLYPQTSFDSEDSQMSGEIAGTNTSS</sequence>
<dbReference type="AlphaFoldDB" id="A0A9W8NTW9"/>
<keyword evidence="3" id="KW-1185">Reference proteome</keyword>
<evidence type="ECO:0000256" key="1">
    <source>
        <dbReference type="SAM" id="MobiDB-lite"/>
    </source>
</evidence>
<protein>
    <submittedName>
        <fullName evidence="2">Uncharacterized protein</fullName>
    </submittedName>
</protein>
<feature type="region of interest" description="Disordered" evidence="1">
    <location>
        <begin position="193"/>
        <end position="240"/>
    </location>
</feature>
<gene>
    <name evidence="2" type="ORF">DFH05DRAFT_1404568</name>
</gene>
<proteinExistence type="predicted"/>
<comment type="caution">
    <text evidence="2">The sequence shown here is derived from an EMBL/GenBank/DDBJ whole genome shotgun (WGS) entry which is preliminary data.</text>
</comment>
<feature type="compositionally biased region" description="Polar residues" evidence="1">
    <location>
        <begin position="193"/>
        <end position="205"/>
    </location>
</feature>
<name>A0A9W8NTW9_9AGAR</name>
<accession>A0A9W8NTW9</accession>
<feature type="compositionally biased region" description="Basic and acidic residues" evidence="1">
    <location>
        <begin position="224"/>
        <end position="240"/>
    </location>
</feature>
<feature type="region of interest" description="Disordered" evidence="1">
    <location>
        <begin position="273"/>
        <end position="294"/>
    </location>
</feature>
<reference evidence="2 3" key="1">
    <citation type="journal article" date="2023" name="Proc. Natl. Acad. Sci. U.S.A.">
        <title>A global phylogenomic analysis of the shiitake genus Lentinula.</title>
        <authorList>
            <person name="Sierra-Patev S."/>
            <person name="Min B."/>
            <person name="Naranjo-Ortiz M."/>
            <person name="Looney B."/>
            <person name="Konkel Z."/>
            <person name="Slot J.C."/>
            <person name="Sakamoto Y."/>
            <person name="Steenwyk J.L."/>
            <person name="Rokas A."/>
            <person name="Carro J."/>
            <person name="Camarero S."/>
            <person name="Ferreira P."/>
            <person name="Molpeceres G."/>
            <person name="Ruiz-Duenas F.J."/>
            <person name="Serrano A."/>
            <person name="Henrissat B."/>
            <person name="Drula E."/>
            <person name="Hughes K.W."/>
            <person name="Mata J.L."/>
            <person name="Ishikawa N.K."/>
            <person name="Vargas-Isla R."/>
            <person name="Ushijima S."/>
            <person name="Smith C.A."/>
            <person name="Donoghue J."/>
            <person name="Ahrendt S."/>
            <person name="Andreopoulos W."/>
            <person name="He G."/>
            <person name="LaButti K."/>
            <person name="Lipzen A."/>
            <person name="Ng V."/>
            <person name="Riley R."/>
            <person name="Sandor L."/>
            <person name="Barry K."/>
            <person name="Martinez A.T."/>
            <person name="Xiao Y."/>
            <person name="Gibbons J.G."/>
            <person name="Terashima K."/>
            <person name="Grigoriev I.V."/>
            <person name="Hibbett D."/>
        </authorList>
    </citation>
    <scope>NUCLEOTIDE SEQUENCE [LARGE SCALE GENOMIC DNA]</scope>
    <source>
        <strain evidence="2 3">TFB7810</strain>
    </source>
</reference>
<evidence type="ECO:0000313" key="3">
    <source>
        <dbReference type="Proteomes" id="UP001142393"/>
    </source>
</evidence>
<organism evidence="2 3">
    <name type="scientific">Lentinula detonsa</name>
    <dbReference type="NCBI Taxonomy" id="2804962"/>
    <lineage>
        <taxon>Eukaryota</taxon>
        <taxon>Fungi</taxon>
        <taxon>Dikarya</taxon>
        <taxon>Basidiomycota</taxon>
        <taxon>Agaricomycotina</taxon>
        <taxon>Agaricomycetes</taxon>
        <taxon>Agaricomycetidae</taxon>
        <taxon>Agaricales</taxon>
        <taxon>Marasmiineae</taxon>
        <taxon>Omphalotaceae</taxon>
        <taxon>Lentinula</taxon>
    </lineage>
</organism>
<dbReference type="EMBL" id="JANVFU010000013">
    <property type="protein sequence ID" value="KAJ3740739.1"/>
    <property type="molecule type" value="Genomic_DNA"/>
</dbReference>